<dbReference type="OrthoDB" id="9801651at2"/>
<evidence type="ECO:0000256" key="7">
    <source>
        <dbReference type="PROSITE-ProRule" id="PRU00169"/>
    </source>
</evidence>
<dbReference type="Gene3D" id="3.30.450.40">
    <property type="match status" value="1"/>
</dbReference>
<dbReference type="Gene3D" id="3.30.565.10">
    <property type="entry name" value="Histidine kinase-like ATPase, C-terminal domain"/>
    <property type="match status" value="1"/>
</dbReference>
<feature type="modified residue" description="4-aspartylphosphate" evidence="7">
    <location>
        <position position="906"/>
    </location>
</feature>
<dbReference type="SMART" id="SM00387">
    <property type="entry name" value="HATPase_c"/>
    <property type="match status" value="1"/>
</dbReference>
<dbReference type="SMART" id="SM00448">
    <property type="entry name" value="REC"/>
    <property type="match status" value="3"/>
</dbReference>
<feature type="compositionally biased region" description="Low complexity" evidence="9">
    <location>
        <begin position="706"/>
        <end position="719"/>
    </location>
</feature>
<dbReference type="InterPro" id="IPR036890">
    <property type="entry name" value="HATPase_C_sf"/>
</dbReference>
<feature type="coiled-coil region" evidence="8">
    <location>
        <begin position="361"/>
        <end position="451"/>
    </location>
</feature>
<dbReference type="InterPro" id="IPR003594">
    <property type="entry name" value="HATPase_dom"/>
</dbReference>
<dbReference type="Pfam" id="PF05227">
    <property type="entry name" value="CHASE3"/>
    <property type="match status" value="1"/>
</dbReference>
<dbReference type="PROSITE" id="PS50110">
    <property type="entry name" value="RESPONSE_REGULATORY"/>
    <property type="match status" value="3"/>
</dbReference>
<dbReference type="InterPro" id="IPR007891">
    <property type="entry name" value="CHASE3"/>
</dbReference>
<keyword evidence="10" id="KW-0472">Membrane</keyword>
<evidence type="ECO:0000313" key="14">
    <source>
        <dbReference type="Proteomes" id="UP000430272"/>
    </source>
</evidence>
<evidence type="ECO:0000259" key="11">
    <source>
        <dbReference type="PROSITE" id="PS50109"/>
    </source>
</evidence>
<dbReference type="CDD" id="cd00082">
    <property type="entry name" value="HisKA"/>
    <property type="match status" value="1"/>
</dbReference>
<keyword evidence="3 7" id="KW-0597">Phosphoprotein</keyword>
<evidence type="ECO:0000256" key="8">
    <source>
        <dbReference type="SAM" id="Coils"/>
    </source>
</evidence>
<evidence type="ECO:0000256" key="4">
    <source>
        <dbReference type="ARBA" id="ARBA00022679"/>
    </source>
</evidence>
<dbReference type="PROSITE" id="PS50109">
    <property type="entry name" value="HIS_KIN"/>
    <property type="match status" value="1"/>
</dbReference>
<keyword evidence="8" id="KW-0175">Coiled coil</keyword>
<dbReference type="SMART" id="SM00065">
    <property type="entry name" value="GAF"/>
    <property type="match status" value="1"/>
</dbReference>
<keyword evidence="4" id="KW-0808">Transferase</keyword>
<keyword evidence="10" id="KW-1133">Transmembrane helix</keyword>
<dbReference type="Pfam" id="PF02518">
    <property type="entry name" value="HATPase_c"/>
    <property type="match status" value="1"/>
</dbReference>
<evidence type="ECO:0000313" key="13">
    <source>
        <dbReference type="EMBL" id="MXO52404.1"/>
    </source>
</evidence>
<evidence type="ECO:0000256" key="3">
    <source>
        <dbReference type="ARBA" id="ARBA00022553"/>
    </source>
</evidence>
<keyword evidence="5" id="KW-0418">Kinase</keyword>
<dbReference type="PANTHER" id="PTHR45339:SF1">
    <property type="entry name" value="HYBRID SIGNAL TRANSDUCTION HISTIDINE KINASE J"/>
    <property type="match status" value="1"/>
</dbReference>
<feature type="domain" description="Response regulatory" evidence="12">
    <location>
        <begin position="1003"/>
        <end position="1125"/>
    </location>
</feature>
<evidence type="ECO:0000256" key="1">
    <source>
        <dbReference type="ARBA" id="ARBA00000085"/>
    </source>
</evidence>
<dbReference type="SUPFAM" id="SSF55781">
    <property type="entry name" value="GAF domain-like"/>
    <property type="match status" value="1"/>
</dbReference>
<feature type="modified residue" description="4-aspartylphosphate" evidence="7">
    <location>
        <position position="1058"/>
    </location>
</feature>
<evidence type="ECO:0000256" key="10">
    <source>
        <dbReference type="SAM" id="Phobius"/>
    </source>
</evidence>
<feature type="region of interest" description="Disordered" evidence="9">
    <location>
        <begin position="693"/>
        <end position="723"/>
    </location>
</feature>
<evidence type="ECO:0000256" key="6">
    <source>
        <dbReference type="ARBA" id="ARBA00023012"/>
    </source>
</evidence>
<dbReference type="Proteomes" id="UP000430272">
    <property type="component" value="Unassembled WGS sequence"/>
</dbReference>
<dbReference type="InterPro" id="IPR036097">
    <property type="entry name" value="HisK_dim/P_sf"/>
</dbReference>
<dbReference type="InterPro" id="IPR004358">
    <property type="entry name" value="Sig_transdc_His_kin-like_C"/>
</dbReference>
<proteinExistence type="predicted"/>
<dbReference type="EC" id="2.7.13.3" evidence="2"/>
<dbReference type="EMBL" id="WTYD01000001">
    <property type="protein sequence ID" value="MXO52404.1"/>
    <property type="molecule type" value="Genomic_DNA"/>
</dbReference>
<feature type="domain" description="Response regulatory" evidence="12">
    <location>
        <begin position="735"/>
        <end position="848"/>
    </location>
</feature>
<dbReference type="PRINTS" id="PR00344">
    <property type="entry name" value="BCTRLSENSOR"/>
</dbReference>
<name>A0A844Y2Z4_9SPHN</name>
<keyword evidence="14" id="KW-1185">Reference proteome</keyword>
<dbReference type="CDD" id="cd19410">
    <property type="entry name" value="HK9-like_sensor"/>
    <property type="match status" value="1"/>
</dbReference>
<dbReference type="SUPFAM" id="SSF55874">
    <property type="entry name" value="ATPase domain of HSP90 chaperone/DNA topoisomerase II/histidine kinase"/>
    <property type="match status" value="1"/>
</dbReference>
<dbReference type="InterPro" id="IPR011006">
    <property type="entry name" value="CheY-like_superfamily"/>
</dbReference>
<feature type="domain" description="Response regulatory" evidence="12">
    <location>
        <begin position="857"/>
        <end position="974"/>
    </location>
</feature>
<evidence type="ECO:0000256" key="9">
    <source>
        <dbReference type="SAM" id="MobiDB-lite"/>
    </source>
</evidence>
<dbReference type="CDD" id="cd16922">
    <property type="entry name" value="HATPase_EvgS-ArcB-TorS-like"/>
    <property type="match status" value="1"/>
</dbReference>
<dbReference type="InterPro" id="IPR001789">
    <property type="entry name" value="Sig_transdc_resp-reg_receiver"/>
</dbReference>
<protein>
    <recommendedName>
        <fullName evidence="2">histidine kinase</fullName>
        <ecNumber evidence="2">2.7.13.3</ecNumber>
    </recommendedName>
</protein>
<dbReference type="InterPro" id="IPR003018">
    <property type="entry name" value="GAF"/>
</dbReference>
<keyword evidence="10" id="KW-0812">Transmembrane</keyword>
<gene>
    <name evidence="13" type="ORF">GRI47_00085</name>
</gene>
<dbReference type="InterPro" id="IPR003661">
    <property type="entry name" value="HisK_dim/P_dom"/>
</dbReference>
<comment type="catalytic activity">
    <reaction evidence="1">
        <text>ATP + protein L-histidine = ADP + protein N-phospho-L-histidine.</text>
        <dbReference type="EC" id="2.7.13.3"/>
    </reaction>
</comment>
<dbReference type="CDD" id="cd17546">
    <property type="entry name" value="REC_hyHK_CKI1_RcsC-like"/>
    <property type="match status" value="1"/>
</dbReference>
<dbReference type="SUPFAM" id="SSF52172">
    <property type="entry name" value="CheY-like"/>
    <property type="match status" value="3"/>
</dbReference>
<organism evidence="13 14">
    <name type="scientific">Qipengyuania pelagi</name>
    <dbReference type="NCBI Taxonomy" id="994320"/>
    <lineage>
        <taxon>Bacteria</taxon>
        <taxon>Pseudomonadati</taxon>
        <taxon>Pseudomonadota</taxon>
        <taxon>Alphaproteobacteria</taxon>
        <taxon>Sphingomonadales</taxon>
        <taxon>Erythrobacteraceae</taxon>
        <taxon>Qipengyuania</taxon>
    </lineage>
</organism>
<dbReference type="Pfam" id="PF00072">
    <property type="entry name" value="Response_reg"/>
    <property type="match status" value="3"/>
</dbReference>
<dbReference type="InterPro" id="IPR029016">
    <property type="entry name" value="GAF-like_dom_sf"/>
</dbReference>
<evidence type="ECO:0000256" key="2">
    <source>
        <dbReference type="ARBA" id="ARBA00012438"/>
    </source>
</evidence>
<accession>A0A844Y2Z4</accession>
<dbReference type="PANTHER" id="PTHR45339">
    <property type="entry name" value="HYBRID SIGNAL TRANSDUCTION HISTIDINE KINASE J"/>
    <property type="match status" value="1"/>
</dbReference>
<feature type="domain" description="Histidine kinase" evidence="11">
    <location>
        <begin position="461"/>
        <end position="681"/>
    </location>
</feature>
<dbReference type="FunFam" id="3.30.565.10:FF:000010">
    <property type="entry name" value="Sensor histidine kinase RcsC"/>
    <property type="match status" value="1"/>
</dbReference>
<dbReference type="AlphaFoldDB" id="A0A844Y2Z4"/>
<keyword evidence="6" id="KW-0902">Two-component regulatory system</keyword>
<dbReference type="Pfam" id="PF00512">
    <property type="entry name" value="HisKA"/>
    <property type="match status" value="1"/>
</dbReference>
<dbReference type="Pfam" id="PF13185">
    <property type="entry name" value="GAF_2"/>
    <property type="match status" value="1"/>
</dbReference>
<dbReference type="SUPFAM" id="SSF47384">
    <property type="entry name" value="Homodimeric domain of signal transducing histidine kinase"/>
    <property type="match status" value="1"/>
</dbReference>
<comment type="caution">
    <text evidence="13">The sequence shown here is derived from an EMBL/GenBank/DDBJ whole genome shotgun (WGS) entry which is preliminary data.</text>
</comment>
<dbReference type="Gene3D" id="3.40.50.2300">
    <property type="match status" value="3"/>
</dbReference>
<dbReference type="InterPro" id="IPR005467">
    <property type="entry name" value="His_kinase_dom"/>
</dbReference>
<dbReference type="GO" id="GO:0000155">
    <property type="term" value="F:phosphorelay sensor kinase activity"/>
    <property type="evidence" value="ECO:0007669"/>
    <property type="project" value="InterPro"/>
</dbReference>
<dbReference type="Gene3D" id="1.10.287.130">
    <property type="match status" value="1"/>
</dbReference>
<dbReference type="SMART" id="SM00388">
    <property type="entry name" value="HisKA"/>
    <property type="match status" value="1"/>
</dbReference>
<dbReference type="CDD" id="cd00156">
    <property type="entry name" value="REC"/>
    <property type="match status" value="2"/>
</dbReference>
<evidence type="ECO:0000256" key="5">
    <source>
        <dbReference type="ARBA" id="ARBA00022777"/>
    </source>
</evidence>
<feature type="modified residue" description="4-aspartylphosphate" evidence="7">
    <location>
        <position position="784"/>
    </location>
</feature>
<sequence length="1127" mass="122546">MGLLVGVGFFLVTAYAAYSNVIGMRENEARIRNTHEVLTALDELLIATLNVESGQRGFVITGEEEYLEPYRAGVEDVRRSLPSLEALTQANEAQGQSFGILRSAVETRLGLAERSVQARRDEGFAAAIEMIDSDRGKIAMDAIRQQIAQMNVEEGRERQQRVEELAAASRAAILGAVITSLIGIGLTVAIFIIMARSNRTRERQGWLQAAQVELSEAMRGEKTVPQVAAEVLSFLAERTGANAGALFKGESGTFDRVASLGVADSASVPESFGLNEGLLGKVAADARATTLSDIPAGYLKIGSALGSEAPRHLVVAPIFNEGSVNAVVEFGFFDAVDDRVLELLDNVSGSIGVALRSARFRELLQEALEETQRQAAELQAQSEELRVSNEELEEQGNALKESQARLELQQVELEQTNSQLEEQAQALEGQRDELKRATAALQLKARELEQASQYKSDFLANMSHELRTPLNSLLILSKLLGDNSDGNLTADQVKFARTIESSGNDLLNLINDILDLSKIEAGHVEIEAGTVSTDRLTSDLRKVFEPLAQQRGLELSIALESGAPRSIETDRMRLEQVLKNLLSNAIKFTEDGSVTLTISPGENDMVDFAVADTGIGIDEAQREAIFEAFRQADGTISRKFGGTGLGLSISRELVRLLGGSIRLESEKGKGSTFIVSVPATYDPAMVAPRQLPSAGEVATETALPPSSASARQKSAKASAPVLDDDRKDLSEDKRLLLVIEDDTTFAGIVCDLSRELGFQCIIAGTATEAIELAREYRPSAIVLDIGLPDQSGLTVLDRLKHEEETRHIPIHVISGTDQSQTALALGAIGFLEKPAPRERLAEVLSGLQEKLASRVRRVLIVEDDKVQREAVASLLGSQDVETVGVGTAAECLEELREGQYDCMVLDLALPDASGFSLLETLSEERDGPLPPVIVYTGRDLSADEEQRLRRYSSSIIIKGAKSPERLLDEVSLFLHRVVSDLPPEQRQMIEKARHRDAALEGRRILIVEDDVRNVYSLTSILEPRGALTQIARNGQEALDALGEAADDPDKAIDLVLMDVMMPVMDGLTAARAIRADARWKKLPIVMLTAKAMPDDQQKCIDAGANDYMAKPIDVDKLLSLVRVWMPR</sequence>
<reference evidence="13 14" key="1">
    <citation type="submission" date="2019-12" db="EMBL/GenBank/DDBJ databases">
        <title>Genomic-based taxomic classification of the family Erythrobacteraceae.</title>
        <authorList>
            <person name="Xu L."/>
        </authorList>
    </citation>
    <scope>NUCLEOTIDE SEQUENCE [LARGE SCALE GENOMIC DNA]</scope>
    <source>
        <strain evidence="13 14">JCM 17468</strain>
    </source>
</reference>
<feature type="transmembrane region" description="Helical" evidence="10">
    <location>
        <begin position="171"/>
        <end position="194"/>
    </location>
</feature>
<evidence type="ECO:0000259" key="12">
    <source>
        <dbReference type="PROSITE" id="PS50110"/>
    </source>
</evidence>